<dbReference type="EMBL" id="CP007547">
    <property type="protein sequence ID" value="AIL44947.1"/>
    <property type="molecule type" value="Genomic_DNA"/>
</dbReference>
<dbReference type="HOGENOM" id="CLU_899252_0_0_10"/>
<organism evidence="1 2">
    <name type="scientific">Elizabethkingia anophelis NUHP1</name>
    <dbReference type="NCBI Taxonomy" id="1338011"/>
    <lineage>
        <taxon>Bacteria</taxon>
        <taxon>Pseudomonadati</taxon>
        <taxon>Bacteroidota</taxon>
        <taxon>Flavobacteriia</taxon>
        <taxon>Flavobacteriales</taxon>
        <taxon>Weeksellaceae</taxon>
        <taxon>Elizabethkingia</taxon>
    </lineage>
</organism>
<sequence>MKMIIRLFVIFFLISAVLIPAQYKNTDVEGVYNGGGTSFIIKKDNTFLVVAMGTLIKGIWGIDKNIITLTPKNPDAPFYLYARKNPDIKGGMRLMISGNDSANDIYVGTFPNKMKRLFNEDANCFDYPYVHHSKELPEILTFIDQTKSDNPYQMQAQNMMQHFRTADYNDFIVQYMSPGLYHNPFRFEIKKEGLKSLSDTDRKMIKKQNLKEFFKNEKELQFLEDSFDMAYSTDFKLVNYAYNTNDDMSEKIDIAQYKYDPVRNVYVNPYVPAKSLNYKSDDFHYTDVLMKFERVKSENKTVPDFKPLPGSVFVAKCQ</sequence>
<proteinExistence type="predicted"/>
<gene>
    <name evidence="1" type="ORF">BD94_1172</name>
</gene>
<name>A0A077EBU7_9FLAO</name>
<dbReference type="Proteomes" id="UP000028933">
    <property type="component" value="Chromosome"/>
</dbReference>
<dbReference type="RefSeq" id="WP_024565172.1">
    <property type="nucleotide sequence ID" value="NZ_CP007547.1"/>
</dbReference>
<evidence type="ECO:0000313" key="2">
    <source>
        <dbReference type="Proteomes" id="UP000028933"/>
    </source>
</evidence>
<evidence type="ECO:0000313" key="1">
    <source>
        <dbReference type="EMBL" id="AIL44947.1"/>
    </source>
</evidence>
<dbReference type="AlphaFoldDB" id="A0A077EBU7"/>
<dbReference type="KEGG" id="eao:BD94_1172"/>
<reference evidence="1" key="2">
    <citation type="journal article" date="2015" name="Genome Biol. Evol.">
        <title>Complete Genome Sequence and Transcriptomic Analysis of the Novel Pathogen Elizabethkingia anophelis in Response to Oxidative Stress.</title>
        <authorList>
            <person name="Li Y."/>
            <person name="Liu Y."/>
            <person name="Chew S.C."/>
            <person name="Tay M."/>
            <person name="Salido M.M."/>
            <person name="Teo J."/>
            <person name="Lauro F.M."/>
            <person name="Givskov M."/>
            <person name="Yang L."/>
        </authorList>
    </citation>
    <scope>NUCLEOTIDE SEQUENCE</scope>
    <source>
        <strain evidence="1">NUHP1</strain>
    </source>
</reference>
<dbReference type="eggNOG" id="ENOG5032WP0">
    <property type="taxonomic scope" value="Bacteria"/>
</dbReference>
<reference evidence="1" key="1">
    <citation type="journal article" date="2013" name="Lancet">
        <title>First case of E anophelis outbreak in an intensive-care unit.</title>
        <authorList>
            <person name="Teo J."/>
            <person name="Tan S.Y."/>
            <person name="Tay M."/>
            <person name="Ding Y."/>
            <person name="Kjelleberg S."/>
            <person name="Givskov M."/>
            <person name="Lin R.T."/>
            <person name="Yang L."/>
        </authorList>
    </citation>
    <scope>NUCLEOTIDE SEQUENCE [LARGE SCALE GENOMIC DNA]</scope>
    <source>
        <strain evidence="1">NUHP1</strain>
    </source>
</reference>
<protein>
    <submittedName>
        <fullName evidence="1">Uncharacterized protein</fullName>
    </submittedName>
</protein>
<accession>A0A077EBU7</accession>